<protein>
    <submittedName>
        <fullName evidence="1">Uncharacterized protein</fullName>
    </submittedName>
</protein>
<proteinExistence type="predicted"/>
<organism evidence="1 2">
    <name type="scientific">Bionectria ochroleuca</name>
    <name type="common">Gliocladium roseum</name>
    <dbReference type="NCBI Taxonomy" id="29856"/>
    <lineage>
        <taxon>Eukaryota</taxon>
        <taxon>Fungi</taxon>
        <taxon>Dikarya</taxon>
        <taxon>Ascomycota</taxon>
        <taxon>Pezizomycotina</taxon>
        <taxon>Sordariomycetes</taxon>
        <taxon>Hypocreomycetidae</taxon>
        <taxon>Hypocreales</taxon>
        <taxon>Bionectriaceae</taxon>
        <taxon>Clonostachys</taxon>
    </lineage>
</organism>
<comment type="caution">
    <text evidence="1">The sequence shown here is derived from an EMBL/GenBank/DDBJ whole genome shotgun (WGS) entry which is preliminary data.</text>
</comment>
<reference evidence="1" key="1">
    <citation type="submission" date="2020-10" db="EMBL/GenBank/DDBJ databases">
        <title>High-Quality Genome Resource of Clonostachys rosea strain S41 by Oxford Nanopore Long-Read Sequencing.</title>
        <authorList>
            <person name="Wang H."/>
        </authorList>
    </citation>
    <scope>NUCLEOTIDE SEQUENCE</scope>
    <source>
        <strain evidence="1">S41</strain>
    </source>
</reference>
<dbReference type="EMBL" id="JADCTT010000016">
    <property type="protein sequence ID" value="KAF9743981.1"/>
    <property type="molecule type" value="Genomic_DNA"/>
</dbReference>
<dbReference type="AlphaFoldDB" id="A0A8H7K551"/>
<gene>
    <name evidence="1" type="ORF">IM811_006321</name>
</gene>
<dbReference type="Proteomes" id="UP000616885">
    <property type="component" value="Unassembled WGS sequence"/>
</dbReference>
<evidence type="ECO:0000313" key="2">
    <source>
        <dbReference type="Proteomes" id="UP000616885"/>
    </source>
</evidence>
<name>A0A8H7K551_BIOOC</name>
<evidence type="ECO:0000313" key="1">
    <source>
        <dbReference type="EMBL" id="KAF9743981.1"/>
    </source>
</evidence>
<sequence>MQSTSALTNILSRISRAKGLDTSHHYFQLHEWKDRINAADTSFRLAYSTQFHELLYLKGLLLLFELNPAREYVGSATAIEVLGACTRVVEIVHCWTLAKRTCAG</sequence>
<accession>A0A8H7K551</accession>